<evidence type="ECO:0000313" key="2">
    <source>
        <dbReference type="EMBL" id="CAH1958555.1"/>
    </source>
</evidence>
<dbReference type="EMBL" id="CAKOFQ010006677">
    <property type="protein sequence ID" value="CAH1958555.1"/>
    <property type="molecule type" value="Genomic_DNA"/>
</dbReference>
<feature type="region of interest" description="Disordered" evidence="1">
    <location>
        <begin position="18"/>
        <end position="56"/>
    </location>
</feature>
<gene>
    <name evidence="2" type="ORF">ACAOBT_LOCUS2707</name>
</gene>
<feature type="compositionally biased region" description="Polar residues" evidence="1">
    <location>
        <begin position="18"/>
        <end position="47"/>
    </location>
</feature>
<accession>A0A9P0NVV8</accession>
<organism evidence="2 3">
    <name type="scientific">Acanthoscelides obtectus</name>
    <name type="common">Bean weevil</name>
    <name type="synonym">Bruchus obtectus</name>
    <dbReference type="NCBI Taxonomy" id="200917"/>
    <lineage>
        <taxon>Eukaryota</taxon>
        <taxon>Metazoa</taxon>
        <taxon>Ecdysozoa</taxon>
        <taxon>Arthropoda</taxon>
        <taxon>Hexapoda</taxon>
        <taxon>Insecta</taxon>
        <taxon>Pterygota</taxon>
        <taxon>Neoptera</taxon>
        <taxon>Endopterygota</taxon>
        <taxon>Coleoptera</taxon>
        <taxon>Polyphaga</taxon>
        <taxon>Cucujiformia</taxon>
        <taxon>Chrysomeloidea</taxon>
        <taxon>Chrysomelidae</taxon>
        <taxon>Bruchinae</taxon>
        <taxon>Bruchini</taxon>
        <taxon>Acanthoscelides</taxon>
    </lineage>
</organism>
<reference evidence="2" key="1">
    <citation type="submission" date="2022-03" db="EMBL/GenBank/DDBJ databases">
        <authorList>
            <person name="Sayadi A."/>
        </authorList>
    </citation>
    <scope>NUCLEOTIDE SEQUENCE</scope>
</reference>
<keyword evidence="3" id="KW-1185">Reference proteome</keyword>
<name>A0A9P0NVV8_ACAOB</name>
<evidence type="ECO:0000313" key="3">
    <source>
        <dbReference type="Proteomes" id="UP001152888"/>
    </source>
</evidence>
<dbReference type="Proteomes" id="UP001152888">
    <property type="component" value="Unassembled WGS sequence"/>
</dbReference>
<feature type="region of interest" description="Disordered" evidence="1">
    <location>
        <begin position="149"/>
        <end position="169"/>
    </location>
</feature>
<dbReference type="PANTHER" id="PTHR10773:SF19">
    <property type="match status" value="1"/>
</dbReference>
<evidence type="ECO:0000256" key="1">
    <source>
        <dbReference type="SAM" id="MobiDB-lite"/>
    </source>
</evidence>
<proteinExistence type="predicted"/>
<dbReference type="PANTHER" id="PTHR10773">
    <property type="entry name" value="DNA-DIRECTED RNA POLYMERASES I, II, AND III SUBUNIT RPABC2"/>
    <property type="match status" value="1"/>
</dbReference>
<sequence length="169" mass="19549">MCENNDNRSSFMRNVISHQPRLNSSNPIVNQPHSTVDNANQTNSDDSNGNRKDGEQQIGEIMEEDGSGVRERKVTRKRFQACKQFYCGTLEISQKPIYTVYKHRTEANTLQRSLQGKNRKRYTSDKAEGLVRQHINRFPIMESHYCRSDTKRSMSANNRLTNSEYNKTG</sequence>
<protein>
    <submittedName>
        <fullName evidence="2">Uncharacterized protein</fullName>
    </submittedName>
</protein>
<feature type="compositionally biased region" description="Polar residues" evidence="1">
    <location>
        <begin position="153"/>
        <end position="169"/>
    </location>
</feature>
<dbReference type="OrthoDB" id="434783at2759"/>
<comment type="caution">
    <text evidence="2">The sequence shown here is derived from an EMBL/GenBank/DDBJ whole genome shotgun (WGS) entry which is preliminary data.</text>
</comment>
<dbReference type="AlphaFoldDB" id="A0A9P0NVV8"/>